<dbReference type="Proteomes" id="UP000838412">
    <property type="component" value="Chromosome 1"/>
</dbReference>
<dbReference type="OrthoDB" id="6252479at2759"/>
<evidence type="ECO:0000256" key="1">
    <source>
        <dbReference type="ARBA" id="ARBA00004167"/>
    </source>
</evidence>
<evidence type="ECO:0000256" key="12">
    <source>
        <dbReference type="SAM" id="Phobius"/>
    </source>
</evidence>
<proteinExistence type="predicted"/>
<evidence type="ECO:0000313" key="14">
    <source>
        <dbReference type="EMBL" id="CAH1233109.1"/>
    </source>
</evidence>
<feature type="domain" description="Cadherin" evidence="13">
    <location>
        <begin position="1166"/>
        <end position="1268"/>
    </location>
</feature>
<feature type="domain" description="Cadherin" evidence="13">
    <location>
        <begin position="408"/>
        <end position="522"/>
    </location>
</feature>
<evidence type="ECO:0000256" key="11">
    <source>
        <dbReference type="SAM" id="MobiDB-lite"/>
    </source>
</evidence>
<feature type="domain" description="Cadherin" evidence="13">
    <location>
        <begin position="606"/>
        <end position="708"/>
    </location>
</feature>
<feature type="domain" description="Cadherin" evidence="13">
    <location>
        <begin position="506"/>
        <end position="605"/>
    </location>
</feature>
<comment type="subcellular location">
    <subcellularLocation>
        <location evidence="1">Membrane</location>
        <topology evidence="1">Single-pass membrane protein</topology>
    </subcellularLocation>
</comment>
<keyword evidence="4" id="KW-0732">Signal</keyword>
<evidence type="ECO:0000256" key="6">
    <source>
        <dbReference type="ARBA" id="ARBA00022837"/>
    </source>
</evidence>
<keyword evidence="5" id="KW-0677">Repeat</keyword>
<dbReference type="GO" id="GO:0007156">
    <property type="term" value="P:homophilic cell adhesion via plasma membrane adhesion molecules"/>
    <property type="evidence" value="ECO:0007669"/>
    <property type="project" value="InterPro"/>
</dbReference>
<keyword evidence="2" id="KW-0245">EGF-like domain</keyword>
<dbReference type="CDD" id="cd11304">
    <property type="entry name" value="Cadherin_repeat"/>
    <property type="match status" value="10"/>
</dbReference>
<dbReference type="FunFam" id="2.60.40.60:FF:000020">
    <property type="entry name" value="Dachsous cadherin-related 1b"/>
    <property type="match status" value="2"/>
</dbReference>
<dbReference type="SUPFAM" id="SSF49313">
    <property type="entry name" value="Cadherin-like"/>
    <property type="match status" value="11"/>
</dbReference>
<evidence type="ECO:0000256" key="3">
    <source>
        <dbReference type="ARBA" id="ARBA00022692"/>
    </source>
</evidence>
<dbReference type="GO" id="GO:0045296">
    <property type="term" value="F:cadherin binding"/>
    <property type="evidence" value="ECO:0007669"/>
    <property type="project" value="TreeGrafter"/>
</dbReference>
<feature type="domain" description="Cadherin" evidence="13">
    <location>
        <begin position="1033"/>
        <end position="1147"/>
    </location>
</feature>
<dbReference type="Gene3D" id="2.60.40.60">
    <property type="entry name" value="Cadherins"/>
    <property type="match status" value="11"/>
</dbReference>
<feature type="domain" description="Cadherin" evidence="13">
    <location>
        <begin position="312"/>
        <end position="407"/>
    </location>
</feature>
<evidence type="ECO:0000256" key="5">
    <source>
        <dbReference type="ARBA" id="ARBA00022737"/>
    </source>
</evidence>
<feature type="compositionally biased region" description="Polar residues" evidence="11">
    <location>
        <begin position="1389"/>
        <end position="1411"/>
    </location>
</feature>
<dbReference type="GO" id="GO:0005509">
    <property type="term" value="F:calcium ion binding"/>
    <property type="evidence" value="ECO:0007669"/>
    <property type="project" value="UniProtKB-UniRule"/>
</dbReference>
<dbReference type="PANTHER" id="PTHR24027:SF438">
    <property type="entry name" value="CADHERIN 23"/>
    <property type="match status" value="1"/>
</dbReference>
<evidence type="ECO:0000256" key="8">
    <source>
        <dbReference type="ARBA" id="ARBA00023136"/>
    </source>
</evidence>
<accession>A0A8J9W0F2</accession>
<dbReference type="PRINTS" id="PR00205">
    <property type="entry name" value="CADHERIN"/>
</dbReference>
<evidence type="ECO:0000256" key="10">
    <source>
        <dbReference type="PROSITE-ProRule" id="PRU00043"/>
    </source>
</evidence>
<evidence type="ECO:0000259" key="13">
    <source>
        <dbReference type="PROSITE" id="PS50268"/>
    </source>
</evidence>
<sequence>MASPWSSSAPDIRVLSGSARVPPVGIDHFRPTVSAITGTGHSGPDTRDLMALASVHFDSLRRDEKVRRSLEDLHFKSRSKDFAKGLWSGLSEEEAEDRKTIPELTVTDKDFGINGSIELHLTGAGSNKFAVNSTTGHIYVNGALDYETVQSYSLNVHACDRDGMPGCRRASARLTIELQDENDNPPQFSQENFHFYIPENSTDGTPVGTVLAADQDSAQYGKVDHFIVGGGDGVFRLEFSSGQLTLVRGDLLDRETMSWYTLTIRAQDRGSPSLSTSTTVNVTVTDVNDNVPSFDDDTLRHFLTREPIRTVENLPAWTRLFTLSVTDPDDGLSGSVRLDVNSVRFSVVMLDNSTEHWAIVNTVTLDREERGTYELGITATDMGTPALSRSITIFLSVGDVNDAPPTFLEPPDEVTLLGGSHLGTLVAIFDVEDPDVNGTIQYSIAGGQDGLFGINNEGVVVLNKQLPNEVITRNVTVEVTDGLHLTNTTLRVHVEDGSSMDSLEYEKENYNFDVFENSTPGIVLATVNVSSNQLVQYSFQSAQMNQMFVIDNFTGEIATRRPLDREEAEEHYLIVVATESSVGPRKAYAAVSISVLDVNDNAPQFDRDAYDVDVLENVTVGHTIVSLSTSDADVGENADIVYRRVEGGDAFDVDPETGEVRVTDALDREAADMHLIVAQATDGGSPPLHSTVTVIIHVEDVNDNSPIFAQDYYNIGVPENNDNKQVLSVIATDDDIETNGRVRYSLRGADNFTIGELTGDISSSFNFDRESVSYYNFTVVAVDGGDPPHSSTAEVSITVTDVNDNPPVFLDTPYRKKVAEDTTVLTSVFTVTATDPDSGENGTVSYGVNPGGVCGDLFLVDRTTGVMKTRQSLLSINQTERENCVAVVTAHDHGGDQKVTFVEVVFNITDSNRHEPVFESSRLRDHFSEAWNVTWRELFTVTATDEDRGVNGEVFYRIVDDYGMFTVSRKAQTGHVWSAQVWANTSLDREERDFYNLTLEAYDGAVVNSRTSTATLEIWIDDVNDSPPKFVKNFTTEEIELSPNDPVGTHVTRVSSTDEDVGTNAIPLYRIKSVLDMHLFCPTDLFTIDNQTGDVNISSTLPAITEDYFVNVTLSVEDAMNPDLRPDDLTLRIIVPFFSTNKKSPRFPSKNYTVDRNRERLTAESSPIHLITVLAEDDDTGPDGQLEYRILNRDDTWKHLVGLIEIDKTQGTVSLFVNTTGTVWNSIDGCNLPIGIQAQDRGQPVRTGTTKILLNITHEQMESPTPEVSKECSTKPLLAVGCVAVVAVILAVAALTLYIRNRLELKRIQTVKPEHEYEVIDLKNTKLPDVNFNKKAPLPPIGGQLQYDGNPLPPVGETRVRGHLRLPPVARKCSVPARPRAGHPRIRRNNYSSDSSIVFENDSSGSDTEVE</sequence>
<dbReference type="GO" id="GO:0016477">
    <property type="term" value="P:cell migration"/>
    <property type="evidence" value="ECO:0007669"/>
    <property type="project" value="TreeGrafter"/>
</dbReference>
<feature type="domain" description="Cadherin" evidence="13">
    <location>
        <begin position="93"/>
        <end position="188"/>
    </location>
</feature>
<feature type="domain" description="Cadherin" evidence="13">
    <location>
        <begin position="709"/>
        <end position="809"/>
    </location>
</feature>
<evidence type="ECO:0000256" key="7">
    <source>
        <dbReference type="ARBA" id="ARBA00022989"/>
    </source>
</evidence>
<feature type="transmembrane region" description="Helical" evidence="12">
    <location>
        <begin position="1277"/>
        <end position="1299"/>
    </location>
</feature>
<keyword evidence="15" id="KW-1185">Reference proteome</keyword>
<keyword evidence="8 12" id="KW-0472">Membrane</keyword>
<feature type="region of interest" description="Disordered" evidence="11">
    <location>
        <begin position="1374"/>
        <end position="1411"/>
    </location>
</feature>
<dbReference type="SMART" id="SM00112">
    <property type="entry name" value="CA"/>
    <property type="match status" value="10"/>
</dbReference>
<keyword evidence="6 10" id="KW-0106">Calcium</keyword>
<evidence type="ECO:0000256" key="4">
    <source>
        <dbReference type="ARBA" id="ARBA00022729"/>
    </source>
</evidence>
<dbReference type="GO" id="GO:0016342">
    <property type="term" value="C:catenin complex"/>
    <property type="evidence" value="ECO:0007669"/>
    <property type="project" value="TreeGrafter"/>
</dbReference>
<keyword evidence="9" id="KW-1015">Disulfide bond</keyword>
<dbReference type="FunFam" id="2.60.40.60:FF:000646">
    <property type="entry name" value="Uncharacterized protein"/>
    <property type="match status" value="1"/>
</dbReference>
<dbReference type="Pfam" id="PF00028">
    <property type="entry name" value="Cadherin"/>
    <property type="match status" value="8"/>
</dbReference>
<dbReference type="InterPro" id="IPR015919">
    <property type="entry name" value="Cadherin-like_sf"/>
</dbReference>
<dbReference type="FunFam" id="2.60.40.60:FF:000058">
    <property type="entry name" value="FAT atypical cadherin 3"/>
    <property type="match status" value="1"/>
</dbReference>
<dbReference type="PROSITE" id="PS50268">
    <property type="entry name" value="CADHERIN_2"/>
    <property type="match status" value="11"/>
</dbReference>
<dbReference type="GO" id="GO:0008013">
    <property type="term" value="F:beta-catenin binding"/>
    <property type="evidence" value="ECO:0007669"/>
    <property type="project" value="TreeGrafter"/>
</dbReference>
<protein>
    <submittedName>
        <fullName evidence="14">FAT4 protein</fullName>
    </submittedName>
</protein>
<evidence type="ECO:0000256" key="9">
    <source>
        <dbReference type="ARBA" id="ARBA00023157"/>
    </source>
</evidence>
<keyword evidence="3 12" id="KW-0812">Transmembrane</keyword>
<reference evidence="14" key="1">
    <citation type="submission" date="2022-01" db="EMBL/GenBank/DDBJ databases">
        <authorList>
            <person name="Braso-Vives M."/>
        </authorList>
    </citation>
    <scope>NUCLEOTIDE SEQUENCE</scope>
</reference>
<evidence type="ECO:0000313" key="15">
    <source>
        <dbReference type="Proteomes" id="UP000838412"/>
    </source>
</evidence>
<dbReference type="InterPro" id="IPR020894">
    <property type="entry name" value="Cadherin_CS"/>
</dbReference>
<dbReference type="InterPro" id="IPR002126">
    <property type="entry name" value="Cadherin-like_dom"/>
</dbReference>
<dbReference type="EMBL" id="OV696686">
    <property type="protein sequence ID" value="CAH1233109.1"/>
    <property type="molecule type" value="Genomic_DNA"/>
</dbReference>
<dbReference type="FunFam" id="2.60.40.60:FF:000532">
    <property type="entry name" value="Protein CBR-CDH-12"/>
    <property type="match status" value="1"/>
</dbReference>
<dbReference type="PANTHER" id="PTHR24027">
    <property type="entry name" value="CADHERIN-23"/>
    <property type="match status" value="1"/>
</dbReference>
<dbReference type="PROSITE" id="PS00232">
    <property type="entry name" value="CADHERIN_1"/>
    <property type="match status" value="3"/>
</dbReference>
<name>A0A8J9W0F2_BRALA</name>
<dbReference type="InterPro" id="IPR039808">
    <property type="entry name" value="Cadherin"/>
</dbReference>
<keyword evidence="7 12" id="KW-1133">Transmembrane helix</keyword>
<feature type="domain" description="Cadherin" evidence="13">
    <location>
        <begin position="810"/>
        <end position="918"/>
    </location>
</feature>
<dbReference type="FunFam" id="2.60.40.60:FF:000092">
    <property type="entry name" value="Protocadherin 8"/>
    <property type="match status" value="1"/>
</dbReference>
<gene>
    <name evidence="14" type="primary">FAT4</name>
    <name evidence="14" type="ORF">BLAG_LOCUS1966</name>
</gene>
<feature type="domain" description="Cadherin" evidence="13">
    <location>
        <begin position="938"/>
        <end position="1030"/>
    </location>
</feature>
<organism evidence="14 15">
    <name type="scientific">Branchiostoma lanceolatum</name>
    <name type="common">Common lancelet</name>
    <name type="synonym">Amphioxus lanceolatum</name>
    <dbReference type="NCBI Taxonomy" id="7740"/>
    <lineage>
        <taxon>Eukaryota</taxon>
        <taxon>Metazoa</taxon>
        <taxon>Chordata</taxon>
        <taxon>Cephalochordata</taxon>
        <taxon>Leptocardii</taxon>
        <taxon>Amphioxiformes</taxon>
        <taxon>Branchiostomatidae</taxon>
        <taxon>Branchiostoma</taxon>
    </lineage>
</organism>
<evidence type="ECO:0000256" key="2">
    <source>
        <dbReference type="ARBA" id="ARBA00022536"/>
    </source>
</evidence>
<feature type="domain" description="Cadherin" evidence="13">
    <location>
        <begin position="189"/>
        <end position="294"/>
    </location>
</feature>